<dbReference type="STRING" id="1038014.SAMN04487910_4719"/>
<dbReference type="AlphaFoldDB" id="A0A1H7XDE9"/>
<evidence type="ECO:0000313" key="3">
    <source>
        <dbReference type="Proteomes" id="UP000198521"/>
    </source>
</evidence>
<organism evidence="2 3">
    <name type="scientific">Aquimarina amphilecti</name>
    <dbReference type="NCBI Taxonomy" id="1038014"/>
    <lineage>
        <taxon>Bacteria</taxon>
        <taxon>Pseudomonadati</taxon>
        <taxon>Bacteroidota</taxon>
        <taxon>Flavobacteriia</taxon>
        <taxon>Flavobacteriales</taxon>
        <taxon>Flavobacteriaceae</taxon>
        <taxon>Aquimarina</taxon>
    </lineage>
</organism>
<accession>A0A1H7XDE9</accession>
<keyword evidence="3" id="KW-1185">Reference proteome</keyword>
<reference evidence="2 3" key="1">
    <citation type="submission" date="2016-10" db="EMBL/GenBank/DDBJ databases">
        <authorList>
            <person name="de Groot N.N."/>
        </authorList>
    </citation>
    <scope>NUCLEOTIDE SEQUENCE [LARGE SCALE GENOMIC DNA]</scope>
    <source>
        <strain evidence="2 3">DSM 25232</strain>
    </source>
</reference>
<proteinExistence type="predicted"/>
<sequence length="172" mass="20128">MRSRIFLYLFIFSVLFILFQFMSAKKAEEFYEGKVENLRTKLEEKESELKSKDVEKDSLIDRILDLTYFSLESDEEAINYFEEQGYDAKKLELTISDQIISQNKAGADNPIVPFGGMEGNMAINKVRLLNHKWIIADFTDGVYWGQLFIIYDVRKDGVVDFEVEKSFLYPKN</sequence>
<dbReference type="OrthoDB" id="1451701at2"/>
<evidence type="ECO:0000313" key="2">
    <source>
        <dbReference type="EMBL" id="SEM31902.1"/>
    </source>
</evidence>
<dbReference type="EMBL" id="FOAB01000014">
    <property type="protein sequence ID" value="SEM31902.1"/>
    <property type="molecule type" value="Genomic_DNA"/>
</dbReference>
<evidence type="ECO:0000256" key="1">
    <source>
        <dbReference type="SAM" id="Coils"/>
    </source>
</evidence>
<name>A0A1H7XDE9_AQUAM</name>
<feature type="coiled-coil region" evidence="1">
    <location>
        <begin position="28"/>
        <end position="62"/>
    </location>
</feature>
<protein>
    <recommendedName>
        <fullName evidence="4">Hydrolase</fullName>
    </recommendedName>
</protein>
<keyword evidence="1" id="KW-0175">Coiled coil</keyword>
<dbReference type="Proteomes" id="UP000198521">
    <property type="component" value="Unassembled WGS sequence"/>
</dbReference>
<gene>
    <name evidence="2" type="ORF">SAMN04487910_4719</name>
</gene>
<evidence type="ECO:0008006" key="4">
    <source>
        <dbReference type="Google" id="ProtNLM"/>
    </source>
</evidence>